<organism evidence="2 3">
    <name type="scientific">Carboxylicivirga sediminis</name>
    <dbReference type="NCBI Taxonomy" id="2006564"/>
    <lineage>
        <taxon>Bacteria</taxon>
        <taxon>Pseudomonadati</taxon>
        <taxon>Bacteroidota</taxon>
        <taxon>Bacteroidia</taxon>
        <taxon>Marinilabiliales</taxon>
        <taxon>Marinilabiliaceae</taxon>
        <taxon>Carboxylicivirga</taxon>
    </lineage>
</organism>
<feature type="domain" description="TIR" evidence="1">
    <location>
        <begin position="40"/>
        <end position="136"/>
    </location>
</feature>
<dbReference type="Pfam" id="PF13676">
    <property type="entry name" value="TIR_2"/>
    <property type="match status" value="1"/>
</dbReference>
<accession>A0A941F7D0</accession>
<reference evidence="2" key="1">
    <citation type="journal article" date="2018" name="Int. J. Syst. Evol. Microbiol.">
        <title>Carboxylicivirga sediminis sp. nov., isolated from coastal sediment.</title>
        <authorList>
            <person name="Wang F.Q."/>
            <person name="Ren L.H."/>
            <person name="Zou R.J."/>
            <person name="Sun Y.Z."/>
            <person name="Liu X.J."/>
            <person name="Jiang F."/>
            <person name="Liu L.J."/>
        </authorList>
    </citation>
    <scope>NUCLEOTIDE SEQUENCE</scope>
    <source>
        <strain evidence="2">JR1</strain>
    </source>
</reference>
<dbReference type="Proteomes" id="UP000679220">
    <property type="component" value="Unassembled WGS sequence"/>
</dbReference>
<sequence length="199" mass="23205">MLFERGHFDSSIIQESTVNESLKNIRTFSASSEYTSKPTVFLSHKHDDLKDMRGFMGTLQKHGAKVYIDSMDNRMPNQTSGDTAKRIKEVIKFCDKFILLATDKAIESYWCNWELGIGDTHKYIQNIAILPIKEKGTYDHNFKGNEYLQIYPVIEYRDGTTHYRNNGGVIPRGYYYCKPRDKEGIKWITPLRDWLKETS</sequence>
<evidence type="ECO:0000313" key="2">
    <source>
        <dbReference type="EMBL" id="MBR8537010.1"/>
    </source>
</evidence>
<keyword evidence="3" id="KW-1185">Reference proteome</keyword>
<protein>
    <submittedName>
        <fullName evidence="2">Toll/interleukin-1 receptor domain-containing protein</fullName>
    </submittedName>
</protein>
<dbReference type="InterPro" id="IPR000157">
    <property type="entry name" value="TIR_dom"/>
</dbReference>
<name>A0A941F7D0_9BACT</name>
<proteinExistence type="predicted"/>
<dbReference type="SUPFAM" id="SSF52200">
    <property type="entry name" value="Toll/Interleukin receptor TIR domain"/>
    <property type="match status" value="1"/>
</dbReference>
<dbReference type="Gene3D" id="3.40.50.10140">
    <property type="entry name" value="Toll/interleukin-1 receptor homology (TIR) domain"/>
    <property type="match status" value="1"/>
</dbReference>
<gene>
    <name evidence="2" type="ORF">KDU71_15670</name>
</gene>
<dbReference type="InterPro" id="IPR035897">
    <property type="entry name" value="Toll_tir_struct_dom_sf"/>
</dbReference>
<reference evidence="2" key="2">
    <citation type="submission" date="2021-04" db="EMBL/GenBank/DDBJ databases">
        <authorList>
            <person name="Zhang T."/>
            <person name="Zhang Y."/>
            <person name="Lu D."/>
            <person name="Zuo D."/>
            <person name="Du Z."/>
        </authorList>
    </citation>
    <scope>NUCLEOTIDE SEQUENCE</scope>
    <source>
        <strain evidence="2">JR1</strain>
    </source>
</reference>
<evidence type="ECO:0000259" key="1">
    <source>
        <dbReference type="Pfam" id="PF13676"/>
    </source>
</evidence>
<evidence type="ECO:0000313" key="3">
    <source>
        <dbReference type="Proteomes" id="UP000679220"/>
    </source>
</evidence>
<dbReference type="RefSeq" id="WP_212192037.1">
    <property type="nucleotide sequence ID" value="NZ_JAGTAR010000026.1"/>
</dbReference>
<dbReference type="AlphaFoldDB" id="A0A941F7D0"/>
<dbReference type="GO" id="GO:0007165">
    <property type="term" value="P:signal transduction"/>
    <property type="evidence" value="ECO:0007669"/>
    <property type="project" value="InterPro"/>
</dbReference>
<comment type="caution">
    <text evidence="2">The sequence shown here is derived from an EMBL/GenBank/DDBJ whole genome shotgun (WGS) entry which is preliminary data.</text>
</comment>
<dbReference type="EMBL" id="JAGTAR010000026">
    <property type="protein sequence ID" value="MBR8537010.1"/>
    <property type="molecule type" value="Genomic_DNA"/>
</dbReference>
<keyword evidence="2" id="KW-0675">Receptor</keyword>